<dbReference type="InterPro" id="IPR000594">
    <property type="entry name" value="ThiF_NAD_FAD-bd"/>
</dbReference>
<dbReference type="Proteomes" id="UP000275846">
    <property type="component" value="Unassembled WGS sequence"/>
</dbReference>
<proteinExistence type="predicted"/>
<dbReference type="WBParaSite" id="SSLN_0001477301-mRNA-1">
    <property type="protein sequence ID" value="SSLN_0001477301-mRNA-1"/>
    <property type="gene ID" value="SSLN_0001477301"/>
</dbReference>
<accession>A0A183TCN5</accession>
<dbReference type="OrthoDB" id="10255449at2759"/>
<sequence length="362" mass="38638">MLPTSAFQPDEGLIRAIAMTSRGQLAPLCSIFGGIAAQEAIKAVTHKFTPLKQWAGCGAIGCEILKLLALMGFGTGPMSSAELSNATKQVNNSSRGGSTSDWFFDGVSLPSRADNRDLTALFEALSLRILEQADTPDTGASSHQPSGFGDTNPRVRVGMPHITSDSDVGRNGSSSPDGLSPLSPPADVHAFGECVASASDSEVLTISSLLHGFRDVSVSEMTVFETRESQSNTSGYDADVESLALPMPVPQKPLPISRASPDSLNSNDSHAVTPAAPALVTSCHRCGSSLKELPRLTITDMDNIEKSNLNRQFLFRPEHVGLSKSTVAAESTLKINPQVRIKALQSKCKFFISFRYYHTIEL</sequence>
<evidence type="ECO:0000313" key="4">
    <source>
        <dbReference type="Proteomes" id="UP000275846"/>
    </source>
</evidence>
<feature type="compositionally biased region" description="Low complexity" evidence="1">
    <location>
        <begin position="172"/>
        <end position="181"/>
    </location>
</feature>
<dbReference type="InterPro" id="IPR045886">
    <property type="entry name" value="ThiF/MoeB/HesA"/>
</dbReference>
<dbReference type="GO" id="GO:0005634">
    <property type="term" value="C:nucleus"/>
    <property type="evidence" value="ECO:0007669"/>
    <property type="project" value="TreeGrafter"/>
</dbReference>
<keyword evidence="4" id="KW-1185">Reference proteome</keyword>
<protein>
    <submittedName>
        <fullName evidence="5">ThiF domain-containing protein</fullName>
    </submittedName>
</protein>
<dbReference type="STRING" id="70667.A0A183TCN5"/>
<dbReference type="Gene3D" id="3.40.50.12550">
    <property type="entry name" value="Ubiquitin-activating enzyme E1, inactive adenylation domain, subdomain 2"/>
    <property type="match status" value="1"/>
</dbReference>
<dbReference type="InterPro" id="IPR035985">
    <property type="entry name" value="Ubiquitin-activating_enz"/>
</dbReference>
<dbReference type="AlphaFoldDB" id="A0A183TCN5"/>
<feature type="region of interest" description="Disordered" evidence="1">
    <location>
        <begin position="133"/>
        <end position="183"/>
    </location>
</feature>
<dbReference type="Pfam" id="PF00899">
    <property type="entry name" value="ThiF"/>
    <property type="match status" value="1"/>
</dbReference>
<evidence type="ECO:0000256" key="1">
    <source>
        <dbReference type="SAM" id="MobiDB-lite"/>
    </source>
</evidence>
<reference evidence="5" key="1">
    <citation type="submission" date="2016-06" db="UniProtKB">
        <authorList>
            <consortium name="WormBaseParasite"/>
        </authorList>
    </citation>
    <scope>IDENTIFICATION</scope>
</reference>
<dbReference type="GO" id="GO:0005737">
    <property type="term" value="C:cytoplasm"/>
    <property type="evidence" value="ECO:0007669"/>
    <property type="project" value="TreeGrafter"/>
</dbReference>
<gene>
    <name evidence="3" type="ORF">SSLN_LOCUS14232</name>
</gene>
<reference evidence="3 4" key="2">
    <citation type="submission" date="2018-11" db="EMBL/GenBank/DDBJ databases">
        <authorList>
            <consortium name="Pathogen Informatics"/>
        </authorList>
    </citation>
    <scope>NUCLEOTIDE SEQUENCE [LARGE SCALE GENOMIC DNA]</scope>
    <source>
        <strain evidence="3 4">NST_G2</strain>
    </source>
</reference>
<dbReference type="GO" id="GO:0006974">
    <property type="term" value="P:DNA damage response"/>
    <property type="evidence" value="ECO:0007669"/>
    <property type="project" value="TreeGrafter"/>
</dbReference>
<name>A0A183TCN5_SCHSO</name>
<evidence type="ECO:0000259" key="2">
    <source>
        <dbReference type="Pfam" id="PF00899"/>
    </source>
</evidence>
<feature type="domain" description="THIF-type NAD/FAD binding fold" evidence="2">
    <location>
        <begin position="295"/>
        <end position="348"/>
    </location>
</feature>
<dbReference type="SUPFAM" id="SSF69572">
    <property type="entry name" value="Activating enzymes of the ubiquitin-like proteins"/>
    <property type="match status" value="2"/>
</dbReference>
<evidence type="ECO:0000313" key="3">
    <source>
        <dbReference type="EMBL" id="VDM00618.1"/>
    </source>
</evidence>
<dbReference type="GO" id="GO:0004839">
    <property type="term" value="F:ubiquitin activating enzyme activity"/>
    <property type="evidence" value="ECO:0007669"/>
    <property type="project" value="TreeGrafter"/>
</dbReference>
<organism evidence="5">
    <name type="scientific">Schistocephalus solidus</name>
    <name type="common">Tapeworm</name>
    <dbReference type="NCBI Taxonomy" id="70667"/>
    <lineage>
        <taxon>Eukaryota</taxon>
        <taxon>Metazoa</taxon>
        <taxon>Spiralia</taxon>
        <taxon>Lophotrochozoa</taxon>
        <taxon>Platyhelminthes</taxon>
        <taxon>Cestoda</taxon>
        <taxon>Eucestoda</taxon>
        <taxon>Diphyllobothriidea</taxon>
        <taxon>Diphyllobothriidae</taxon>
        <taxon>Schistocephalus</taxon>
    </lineage>
</organism>
<dbReference type="EMBL" id="UYSU01038769">
    <property type="protein sequence ID" value="VDM00618.1"/>
    <property type="molecule type" value="Genomic_DNA"/>
</dbReference>
<dbReference type="Gene3D" id="3.40.50.720">
    <property type="entry name" value="NAD(P)-binding Rossmann-like Domain"/>
    <property type="match status" value="1"/>
</dbReference>
<dbReference type="PANTHER" id="PTHR10953">
    <property type="entry name" value="UBIQUITIN-ACTIVATING ENZYME E1"/>
    <property type="match status" value="1"/>
</dbReference>
<evidence type="ECO:0000313" key="5">
    <source>
        <dbReference type="WBParaSite" id="SSLN_0001477301-mRNA-1"/>
    </source>
</evidence>
<dbReference type="PANTHER" id="PTHR10953:SF4">
    <property type="entry name" value="UBIQUITIN-ACTIVATING ENZYME E1 C-TERMINAL DOMAIN-CONTAINING PROTEIN"/>
    <property type="match status" value="1"/>
</dbReference>
<dbReference type="GO" id="GO:0006511">
    <property type="term" value="P:ubiquitin-dependent protein catabolic process"/>
    <property type="evidence" value="ECO:0007669"/>
    <property type="project" value="TreeGrafter"/>
</dbReference>